<dbReference type="GO" id="GO:0051748">
    <property type="term" value="F:UTP-monosaccharide-1-phosphate uridylyltransferase activity"/>
    <property type="evidence" value="ECO:0007669"/>
    <property type="project" value="UniProtKB-EC"/>
</dbReference>
<reference evidence="8 9" key="1">
    <citation type="journal article" date="2012" name="Genome Biol.">
        <title>The genome of the polar eukaryotic microalga coccomyxa subellipsoidea reveals traits of cold adaptation.</title>
        <authorList>
            <person name="Blanc G."/>
            <person name="Agarkova I."/>
            <person name="Grimwood J."/>
            <person name="Kuo A."/>
            <person name="Brueggeman A."/>
            <person name="Dunigan D."/>
            <person name="Gurnon J."/>
            <person name="Ladunga I."/>
            <person name="Lindquist E."/>
            <person name="Lucas S."/>
            <person name="Pangilinan J."/>
            <person name="Proschold T."/>
            <person name="Salamov A."/>
            <person name="Schmutz J."/>
            <person name="Weeks D."/>
            <person name="Yamada T."/>
            <person name="Claverie J.M."/>
            <person name="Grigoriev I."/>
            <person name="Van Etten J."/>
            <person name="Lomsadze A."/>
            <person name="Borodovsky M."/>
        </authorList>
    </citation>
    <scope>NUCLEOTIDE SEQUENCE [LARGE SCALE GENOMIC DNA]</scope>
    <source>
        <strain evidence="8 9">C-169</strain>
    </source>
</reference>
<comment type="cofactor">
    <cofactor evidence="1">
        <name>Mn(2+)</name>
        <dbReference type="ChEBI" id="CHEBI:29035"/>
    </cofactor>
</comment>
<protein>
    <recommendedName>
        <fullName evidence="6">UTP-monosaccharide-1-phosphate uridylyltransferase</fullName>
        <ecNumber evidence="6">2.7.7.64</ecNumber>
    </recommendedName>
</protein>
<dbReference type="SUPFAM" id="SSF53448">
    <property type="entry name" value="Nucleotide-diphospho-sugar transferases"/>
    <property type="match status" value="1"/>
</dbReference>
<keyword evidence="3" id="KW-0808">Transferase</keyword>
<dbReference type="PANTHER" id="PTHR11952:SF9">
    <property type="entry name" value="UDP-SUGAR PYROPHOSPHORYLASE"/>
    <property type="match status" value="1"/>
</dbReference>
<dbReference type="InterPro" id="IPR039741">
    <property type="entry name" value="UDP-sugar_pyrophosphorylase"/>
</dbReference>
<dbReference type="Gene3D" id="3.90.550.10">
    <property type="entry name" value="Spore Coat Polysaccharide Biosynthesis Protein SpsA, Chain A"/>
    <property type="match status" value="1"/>
</dbReference>
<dbReference type="CDD" id="cd06424">
    <property type="entry name" value="UGGPase"/>
    <property type="match status" value="1"/>
</dbReference>
<evidence type="ECO:0000256" key="6">
    <source>
        <dbReference type="ARBA" id="ARBA00039080"/>
    </source>
</evidence>
<evidence type="ECO:0000313" key="9">
    <source>
        <dbReference type="Proteomes" id="UP000007264"/>
    </source>
</evidence>
<name>I0YVK4_COCSC</name>
<accession>I0YVK4</accession>
<evidence type="ECO:0000256" key="4">
    <source>
        <dbReference type="ARBA" id="ARBA00022695"/>
    </source>
</evidence>
<keyword evidence="4" id="KW-0548">Nucleotidyltransferase</keyword>
<dbReference type="FunFam" id="2.160.10.30:FF:000001">
    <property type="entry name" value="UDP-sugar pyrophosphorylase"/>
    <property type="match status" value="1"/>
</dbReference>
<dbReference type="GO" id="GO:0006048">
    <property type="term" value="P:UDP-N-acetylglucosamine biosynthetic process"/>
    <property type="evidence" value="ECO:0007669"/>
    <property type="project" value="TreeGrafter"/>
</dbReference>
<evidence type="ECO:0000256" key="1">
    <source>
        <dbReference type="ARBA" id="ARBA00001936"/>
    </source>
</evidence>
<dbReference type="EC" id="2.7.7.64" evidence="6"/>
<comment type="caution">
    <text evidence="8">The sequence shown here is derived from an EMBL/GenBank/DDBJ whole genome shotgun (WGS) entry which is preliminary data.</text>
</comment>
<evidence type="ECO:0000256" key="2">
    <source>
        <dbReference type="ARBA" id="ARBA00001946"/>
    </source>
</evidence>
<dbReference type="EMBL" id="AGSI01000010">
    <property type="protein sequence ID" value="EIE22423.1"/>
    <property type="molecule type" value="Genomic_DNA"/>
</dbReference>
<dbReference type="OrthoDB" id="532420at2759"/>
<keyword evidence="9" id="KW-1185">Reference proteome</keyword>
<comment type="cofactor">
    <cofactor evidence="2">
        <name>Mg(2+)</name>
        <dbReference type="ChEBI" id="CHEBI:18420"/>
    </cofactor>
</comment>
<dbReference type="AlphaFoldDB" id="I0YVK4"/>
<dbReference type="Proteomes" id="UP000007264">
    <property type="component" value="Unassembled WGS sequence"/>
</dbReference>
<dbReference type="RefSeq" id="XP_005646967.1">
    <property type="nucleotide sequence ID" value="XM_005646910.1"/>
</dbReference>
<sequence>MDALNGNEVLLTEQNKELVQQLLDLDQSHLFLSWPPPGEKDNEKQQLLEQLQHLDQNYTGGLATYIKNAKQLLEDSRSGKNAFEGFVPSVPKGKKLDFGSEEFKEFEELGVAASKEAAFVLVAGGLGERLGYKGIKVALPTELASEKCFLQVYIESIRALQAKAGGSAQLPLAIMTSGDTHARTEALLQDNAYFGMQPGQVTLLKQEKVACLSDGEAHLALDANNPFAVQTKPHGHGDVHALLHSSGLLKRWVAAGVRWVAFFQDTNALVFRGIPAALGVSARYGYDMNSLAVPRKAKEAIGGIASLQRPDGGHLTINVEYNLLDPLLRANGWADGDVNDASGYSPFPGNINQLVLKADSYAAALEETEGIIAEFVNPKYKDDSRTAFKSSTRLECMMQDFPHGLPPTAAVGFTVVWAAYSPVKNSPDDARAKAAGGNPSHSATSGEVDIYRTNCAALRMAGARIEGPEPREFNGLSVDLWPRVSWSPFFALTFSDLEAKIDAASVRLSKDAVLVINGAGVRIKSLDLDGTLVIDAAPGAEVVLDGLKAQNRGWKWQALNPNKEMTEEQAMRGFKVCRKGETALKLEYPTEGKYVYPEKADAGKEGVKTERAAVA</sequence>
<evidence type="ECO:0000256" key="3">
    <source>
        <dbReference type="ARBA" id="ARBA00022679"/>
    </source>
</evidence>
<organism evidence="8 9">
    <name type="scientific">Coccomyxa subellipsoidea (strain C-169)</name>
    <name type="common">Green microalga</name>
    <dbReference type="NCBI Taxonomy" id="574566"/>
    <lineage>
        <taxon>Eukaryota</taxon>
        <taxon>Viridiplantae</taxon>
        <taxon>Chlorophyta</taxon>
        <taxon>core chlorophytes</taxon>
        <taxon>Trebouxiophyceae</taxon>
        <taxon>Trebouxiophyceae incertae sedis</taxon>
        <taxon>Coccomyxaceae</taxon>
        <taxon>Coccomyxa</taxon>
        <taxon>Coccomyxa subellipsoidea</taxon>
    </lineage>
</organism>
<dbReference type="Pfam" id="PF01704">
    <property type="entry name" value="UDPGP"/>
    <property type="match status" value="1"/>
</dbReference>
<dbReference type="GO" id="GO:0003977">
    <property type="term" value="F:UDP-N-acetylglucosamine diphosphorylase activity"/>
    <property type="evidence" value="ECO:0007669"/>
    <property type="project" value="TreeGrafter"/>
</dbReference>
<dbReference type="PANTHER" id="PTHR11952">
    <property type="entry name" value="UDP- GLUCOSE PYROPHOSPHORYLASE"/>
    <property type="match status" value="1"/>
</dbReference>
<gene>
    <name evidence="8" type="ORF">COCSUDRAFT_53808</name>
</gene>
<dbReference type="InterPro" id="IPR029044">
    <property type="entry name" value="Nucleotide-diphossugar_trans"/>
</dbReference>
<comment type="similarity">
    <text evidence="5">Belongs to the USP family.</text>
</comment>
<dbReference type="FunFam" id="3.90.550.10:FF:000091">
    <property type="entry name" value="UDP-sugar pyrophosphorylase"/>
    <property type="match status" value="1"/>
</dbReference>
<dbReference type="GeneID" id="17040409"/>
<evidence type="ECO:0000313" key="8">
    <source>
        <dbReference type="EMBL" id="EIE22423.1"/>
    </source>
</evidence>
<evidence type="ECO:0000256" key="7">
    <source>
        <dbReference type="ARBA" id="ARBA00048259"/>
    </source>
</evidence>
<dbReference type="Gene3D" id="2.160.10.30">
    <property type="match status" value="1"/>
</dbReference>
<dbReference type="eggNOG" id="KOG2388">
    <property type="taxonomic scope" value="Eukaryota"/>
</dbReference>
<dbReference type="STRING" id="574566.I0YVK4"/>
<proteinExistence type="inferred from homology"/>
<dbReference type="KEGG" id="csl:COCSUDRAFT_53808"/>
<dbReference type="InterPro" id="IPR002618">
    <property type="entry name" value="UDPGP_fam"/>
</dbReference>
<comment type="catalytic activity">
    <reaction evidence="7">
        <text>a monosaccharide 1-phosphate + UTP + H(+) = a UDP-monosaccharide + diphosphate</text>
        <dbReference type="Rhea" id="RHEA:13205"/>
        <dbReference type="ChEBI" id="CHEBI:15378"/>
        <dbReference type="ChEBI" id="CHEBI:33019"/>
        <dbReference type="ChEBI" id="CHEBI:46398"/>
        <dbReference type="ChEBI" id="CHEBI:140358"/>
        <dbReference type="ChEBI" id="CHEBI:140359"/>
        <dbReference type="EC" id="2.7.7.64"/>
    </reaction>
</comment>
<evidence type="ECO:0000256" key="5">
    <source>
        <dbReference type="ARBA" id="ARBA00038047"/>
    </source>
</evidence>